<keyword evidence="6" id="KW-1185">Reference proteome</keyword>
<dbReference type="AlphaFoldDB" id="W4HFJ6"/>
<dbReference type="Proteomes" id="UP000019063">
    <property type="component" value="Unassembled WGS sequence"/>
</dbReference>
<evidence type="ECO:0000256" key="1">
    <source>
        <dbReference type="ARBA" id="ARBA00007734"/>
    </source>
</evidence>
<organism evidence="5 6">
    <name type="scientific">Roseivivax marinus</name>
    <dbReference type="NCBI Taxonomy" id="1379903"/>
    <lineage>
        <taxon>Bacteria</taxon>
        <taxon>Pseudomonadati</taxon>
        <taxon>Pseudomonadota</taxon>
        <taxon>Alphaproteobacteria</taxon>
        <taxon>Rhodobacterales</taxon>
        <taxon>Roseobacteraceae</taxon>
        <taxon>Roseivivax</taxon>
    </lineage>
</organism>
<feature type="domain" description="Transglycosylase SLT" evidence="4">
    <location>
        <begin position="61"/>
        <end position="147"/>
    </location>
</feature>
<accession>W4HFJ6</accession>
<name>W4HFJ6_9RHOB</name>
<dbReference type="InterPro" id="IPR023346">
    <property type="entry name" value="Lysozyme-like_dom_sf"/>
</dbReference>
<dbReference type="PANTHER" id="PTHR37423">
    <property type="entry name" value="SOLUBLE LYTIC MUREIN TRANSGLYCOSYLASE-RELATED"/>
    <property type="match status" value="1"/>
</dbReference>
<evidence type="ECO:0000313" key="6">
    <source>
        <dbReference type="Proteomes" id="UP000019063"/>
    </source>
</evidence>
<reference evidence="5 6" key="1">
    <citation type="journal article" date="2014" name="Antonie Van Leeuwenhoek">
        <title>Roseivivax atlanticus sp. nov., isolated from surface seawater of the Atlantic Ocean.</title>
        <authorList>
            <person name="Li G."/>
            <person name="Lai Q."/>
            <person name="Liu X."/>
            <person name="Sun F."/>
            <person name="Shao Z."/>
        </authorList>
    </citation>
    <scope>NUCLEOTIDE SEQUENCE [LARGE SCALE GENOMIC DNA]</scope>
    <source>
        <strain evidence="5 6">22II-s10s</strain>
    </source>
</reference>
<dbReference type="STRING" id="1379903.ATO8_18505"/>
<comment type="caution">
    <text evidence="5">The sequence shown here is derived from an EMBL/GenBank/DDBJ whole genome shotgun (WGS) entry which is preliminary data.</text>
</comment>
<dbReference type="RefSeq" id="WP_043846725.1">
    <property type="nucleotide sequence ID" value="NZ_AQQW01000015.1"/>
</dbReference>
<dbReference type="Gene3D" id="1.10.530.10">
    <property type="match status" value="1"/>
</dbReference>
<keyword evidence="3" id="KW-0732">Signal</keyword>
<comment type="similarity">
    <text evidence="1">Belongs to the transglycosylase Slt family.</text>
</comment>
<dbReference type="CDD" id="cd00254">
    <property type="entry name" value="LT-like"/>
    <property type="match status" value="1"/>
</dbReference>
<evidence type="ECO:0000313" key="5">
    <source>
        <dbReference type="EMBL" id="ETW11173.1"/>
    </source>
</evidence>
<evidence type="ECO:0000256" key="3">
    <source>
        <dbReference type="SAM" id="SignalP"/>
    </source>
</evidence>
<dbReference type="SUPFAM" id="SSF53955">
    <property type="entry name" value="Lysozyme-like"/>
    <property type="match status" value="1"/>
</dbReference>
<gene>
    <name evidence="5" type="ORF">ATO8_18505</name>
</gene>
<dbReference type="InterPro" id="IPR008258">
    <property type="entry name" value="Transglycosylase_SLT_dom_1"/>
</dbReference>
<proteinExistence type="inferred from homology"/>
<dbReference type="EMBL" id="AQQW01000015">
    <property type="protein sequence ID" value="ETW11173.1"/>
    <property type="molecule type" value="Genomic_DNA"/>
</dbReference>
<evidence type="ECO:0000259" key="4">
    <source>
        <dbReference type="Pfam" id="PF01464"/>
    </source>
</evidence>
<evidence type="ECO:0000256" key="2">
    <source>
        <dbReference type="ARBA" id="ARBA00009387"/>
    </source>
</evidence>
<feature type="chain" id="PRO_5004842037" evidence="3">
    <location>
        <begin position="24"/>
        <end position="301"/>
    </location>
</feature>
<dbReference type="PANTHER" id="PTHR37423:SF2">
    <property type="entry name" value="MEMBRANE-BOUND LYTIC MUREIN TRANSGLYCOSYLASE C"/>
    <property type="match status" value="1"/>
</dbReference>
<dbReference type="Pfam" id="PF01464">
    <property type="entry name" value="SLT"/>
    <property type="match status" value="1"/>
</dbReference>
<comment type="similarity">
    <text evidence="2">Belongs to the virb1 family.</text>
</comment>
<sequence length="301" mass="33158">MIRALLLAAVLALVTALPGPATAAPPEPGTQCSTGKWNHVQCIRPSYFVHDTCQALEFFARENDLDPGFFTRLIWQESRFDPNAVSPADARGIAQFIDSTALLRGLQDSHNPAEALEHSAHYLGEMTRRYGNQGLAAVGYNGGERRAEGLIAGTAGLAQETVDYVQIITGLWAEDWRDEPPEDHDFRLQGDVPFQEACRDLARNRTLTAYPPLTPPYKPYGVQVAFGTSESRARSQAQTRTASCRSQTEGVQLDIIRVRNRVSGRKPYYMARYGRDSAQAAHRLCSALRGAGCICAVYKND</sequence>
<feature type="signal peptide" evidence="3">
    <location>
        <begin position="1"/>
        <end position="23"/>
    </location>
</feature>
<protein>
    <submittedName>
        <fullName evidence="5">Lytic transglycosylase, catalytic</fullName>
    </submittedName>
</protein>
<dbReference type="eggNOG" id="COG0741">
    <property type="taxonomic scope" value="Bacteria"/>
</dbReference>